<keyword evidence="12" id="KW-1185">Reference proteome</keyword>
<evidence type="ECO:0000256" key="3">
    <source>
        <dbReference type="ARBA" id="ARBA00022106"/>
    </source>
</evidence>
<evidence type="ECO:0000313" key="11">
    <source>
        <dbReference type="EMBL" id="MDA3730655.1"/>
    </source>
</evidence>
<feature type="transmembrane region" description="Helical" evidence="10">
    <location>
        <begin position="168"/>
        <end position="188"/>
    </location>
</feature>
<protein>
    <recommendedName>
        <fullName evidence="3">Multidrug export protein MepA</fullName>
    </recommendedName>
</protein>
<keyword evidence="4" id="KW-0813">Transport</keyword>
<dbReference type="EMBL" id="JAQIFT010000016">
    <property type="protein sequence ID" value="MDA3730655.1"/>
    <property type="molecule type" value="Genomic_DNA"/>
</dbReference>
<dbReference type="CDD" id="cd13143">
    <property type="entry name" value="MATE_MepA_like"/>
    <property type="match status" value="1"/>
</dbReference>
<evidence type="ECO:0000256" key="9">
    <source>
        <dbReference type="ARBA" id="ARBA00023251"/>
    </source>
</evidence>
<dbReference type="PANTHER" id="PTHR43823:SF3">
    <property type="entry name" value="MULTIDRUG EXPORT PROTEIN MEPA"/>
    <property type="match status" value="1"/>
</dbReference>
<evidence type="ECO:0000256" key="8">
    <source>
        <dbReference type="ARBA" id="ARBA00023136"/>
    </source>
</evidence>
<proteinExistence type="inferred from homology"/>
<dbReference type="InterPro" id="IPR002528">
    <property type="entry name" value="MATE_fam"/>
</dbReference>
<evidence type="ECO:0000256" key="7">
    <source>
        <dbReference type="ARBA" id="ARBA00022989"/>
    </source>
</evidence>
<comment type="subcellular location">
    <subcellularLocation>
        <location evidence="1">Cell membrane</location>
        <topology evidence="1">Multi-pass membrane protein</topology>
    </subcellularLocation>
</comment>
<sequence>MDNKKIRLMSEAPVAEAIFKMSIPMVMGMMVQVFYNLVDTYFIGRLGDANQLAASNMALPIFMMLMAIAGIIGTGASSYISRCLGNKNYEEANRVTTIATGLLVILSIIVTIGGLLGTNGIVKMLGATELTFTYTKQYVSIMFMGSIAVMCNYAFGQLLRAEGDAMKAMIGMMIGTVANIILDPILIFVFDLGIVGAALATVLGNFLGLTYYIWSFAKGKTLLRIHPKQFGFDKEIYGEIFKIGVPASLNQMLMSFATIIANNIAIGYGELTVAGMGVAMKIMTIGTFVFMGFAAGCQPLVGFNYGAKNHSRVKEIIQKGIIITSIIGVCLATLFGIFASGLISVFTPDQEVVEIGTTILRALIFSLPFIGGQMVTTTSVQAMGKGIAALILSIARQGILYVPLLIILNKLAGFEGFIYAQPITDAIMLVFAFIIVFRVLAQEDAKQVIEVNQC</sequence>
<dbReference type="GO" id="GO:0046677">
    <property type="term" value="P:response to antibiotic"/>
    <property type="evidence" value="ECO:0007669"/>
    <property type="project" value="UniProtKB-KW"/>
</dbReference>
<organism evidence="11 12">
    <name type="scientific">Holtiella tumoricola</name>
    <dbReference type="NCBI Taxonomy" id="3018743"/>
    <lineage>
        <taxon>Bacteria</taxon>
        <taxon>Bacillati</taxon>
        <taxon>Bacillota</taxon>
        <taxon>Clostridia</taxon>
        <taxon>Lachnospirales</taxon>
        <taxon>Cellulosilyticaceae</taxon>
        <taxon>Holtiella</taxon>
    </lineage>
</organism>
<feature type="transmembrane region" description="Helical" evidence="10">
    <location>
        <begin position="137"/>
        <end position="156"/>
    </location>
</feature>
<keyword evidence="9" id="KW-0046">Antibiotic resistance</keyword>
<feature type="transmembrane region" description="Helical" evidence="10">
    <location>
        <begin position="58"/>
        <end position="80"/>
    </location>
</feature>
<dbReference type="InterPro" id="IPR045070">
    <property type="entry name" value="MATE_MepA-like"/>
</dbReference>
<gene>
    <name evidence="11" type="ORF">PBV87_03970</name>
</gene>
<evidence type="ECO:0000256" key="2">
    <source>
        <dbReference type="ARBA" id="ARBA00008417"/>
    </source>
</evidence>
<comment type="caution">
    <text evidence="11">The sequence shown here is derived from an EMBL/GenBank/DDBJ whole genome shotgun (WGS) entry which is preliminary data.</text>
</comment>
<feature type="transmembrane region" description="Helical" evidence="10">
    <location>
        <begin position="419"/>
        <end position="440"/>
    </location>
</feature>
<feature type="transmembrane region" description="Helical" evidence="10">
    <location>
        <begin position="321"/>
        <end position="346"/>
    </location>
</feature>
<keyword evidence="5" id="KW-1003">Cell membrane</keyword>
<accession>A0AA42IZR7</accession>
<name>A0AA42IZR7_9FIRM</name>
<dbReference type="AlphaFoldDB" id="A0AA42IZR7"/>
<feature type="transmembrane region" description="Helical" evidence="10">
    <location>
        <begin position="194"/>
        <end position="214"/>
    </location>
</feature>
<dbReference type="GO" id="GO:0042910">
    <property type="term" value="F:xenobiotic transmembrane transporter activity"/>
    <property type="evidence" value="ECO:0007669"/>
    <property type="project" value="InterPro"/>
</dbReference>
<feature type="transmembrane region" description="Helical" evidence="10">
    <location>
        <begin position="387"/>
        <end position="407"/>
    </location>
</feature>
<feature type="transmembrane region" description="Helical" evidence="10">
    <location>
        <begin position="358"/>
        <end position="375"/>
    </location>
</feature>
<dbReference type="InterPro" id="IPR048279">
    <property type="entry name" value="MdtK-like"/>
</dbReference>
<evidence type="ECO:0000256" key="5">
    <source>
        <dbReference type="ARBA" id="ARBA00022475"/>
    </source>
</evidence>
<dbReference type="Proteomes" id="UP001169242">
    <property type="component" value="Unassembled WGS sequence"/>
</dbReference>
<feature type="transmembrane region" description="Helical" evidence="10">
    <location>
        <begin position="92"/>
        <end position="117"/>
    </location>
</feature>
<dbReference type="InterPro" id="IPR051327">
    <property type="entry name" value="MATE_MepA_subfamily"/>
</dbReference>
<dbReference type="PIRSF" id="PIRSF006603">
    <property type="entry name" value="DinF"/>
    <property type="match status" value="1"/>
</dbReference>
<dbReference type="Pfam" id="PF01554">
    <property type="entry name" value="MatE"/>
    <property type="match status" value="2"/>
</dbReference>
<feature type="transmembrane region" description="Helical" evidence="10">
    <location>
        <begin position="252"/>
        <end position="276"/>
    </location>
</feature>
<reference evidence="11" key="1">
    <citation type="journal article" date="2023" name="Int. J. Syst. Evol. Microbiol.">
        <title>&lt;i&gt;Holtiella tumoricola&lt;/i&gt; gen. nov. sp. nov., isolated from a human clinical sample.</title>
        <authorList>
            <person name="Allen-Vercoe E."/>
            <person name="Daigneault M.C."/>
            <person name="Vancuren S.J."/>
            <person name="Cochrane K."/>
            <person name="O'Neal L.L."/>
            <person name="Sankaranarayanan K."/>
            <person name="Lawson P.A."/>
        </authorList>
    </citation>
    <scope>NUCLEOTIDE SEQUENCE</scope>
    <source>
        <strain evidence="11">CC70A</strain>
    </source>
</reference>
<dbReference type="RefSeq" id="WP_271011222.1">
    <property type="nucleotide sequence ID" value="NZ_JAQIFT010000016.1"/>
</dbReference>
<evidence type="ECO:0000256" key="10">
    <source>
        <dbReference type="SAM" id="Phobius"/>
    </source>
</evidence>
<evidence type="ECO:0000256" key="4">
    <source>
        <dbReference type="ARBA" id="ARBA00022448"/>
    </source>
</evidence>
<comment type="similarity">
    <text evidence="2">Belongs to the multi antimicrobial extrusion (MATE) (TC 2.A.66.1) family. MepA subfamily.</text>
</comment>
<evidence type="ECO:0000256" key="1">
    <source>
        <dbReference type="ARBA" id="ARBA00004651"/>
    </source>
</evidence>
<dbReference type="GO" id="GO:0015297">
    <property type="term" value="F:antiporter activity"/>
    <property type="evidence" value="ECO:0007669"/>
    <property type="project" value="InterPro"/>
</dbReference>
<dbReference type="GO" id="GO:0005886">
    <property type="term" value="C:plasma membrane"/>
    <property type="evidence" value="ECO:0007669"/>
    <property type="project" value="UniProtKB-SubCell"/>
</dbReference>
<keyword evidence="8 10" id="KW-0472">Membrane</keyword>
<keyword evidence="6 10" id="KW-0812">Transmembrane</keyword>
<dbReference type="NCBIfam" id="TIGR00797">
    <property type="entry name" value="matE"/>
    <property type="match status" value="1"/>
</dbReference>
<dbReference type="PANTHER" id="PTHR43823">
    <property type="entry name" value="SPORULATION PROTEIN YKVU"/>
    <property type="match status" value="1"/>
</dbReference>
<evidence type="ECO:0000313" key="12">
    <source>
        <dbReference type="Proteomes" id="UP001169242"/>
    </source>
</evidence>
<keyword evidence="7 10" id="KW-1133">Transmembrane helix</keyword>
<evidence type="ECO:0000256" key="6">
    <source>
        <dbReference type="ARBA" id="ARBA00022692"/>
    </source>
</evidence>
<feature type="transmembrane region" description="Helical" evidence="10">
    <location>
        <begin position="282"/>
        <end position="301"/>
    </location>
</feature>
<feature type="transmembrane region" description="Helical" evidence="10">
    <location>
        <begin position="21"/>
        <end position="38"/>
    </location>
</feature>